<dbReference type="PROSITE" id="PS00108">
    <property type="entry name" value="PROTEIN_KINASE_ST"/>
    <property type="match status" value="1"/>
</dbReference>
<dbReference type="Proteomes" id="UP000015106">
    <property type="component" value="Chromosome 7"/>
</dbReference>
<keyword evidence="2" id="KW-0067">ATP-binding</keyword>
<dbReference type="GO" id="GO:0005886">
    <property type="term" value="C:plasma membrane"/>
    <property type="evidence" value="ECO:0007669"/>
    <property type="project" value="TreeGrafter"/>
</dbReference>
<dbReference type="PANTHER" id="PTHR27005">
    <property type="entry name" value="WALL-ASSOCIATED RECEPTOR KINASE-LIKE 21"/>
    <property type="match status" value="1"/>
</dbReference>
<dbReference type="GO" id="GO:0005524">
    <property type="term" value="F:ATP binding"/>
    <property type="evidence" value="ECO:0007669"/>
    <property type="project" value="UniProtKB-KW"/>
</dbReference>
<dbReference type="SMART" id="SM00220">
    <property type="entry name" value="S_TKc"/>
    <property type="match status" value="1"/>
</dbReference>
<proteinExistence type="predicted"/>
<dbReference type="PANTHER" id="PTHR27005:SF213">
    <property type="entry name" value="PROTEIN KINASE DOMAIN-CONTAINING PROTEIN"/>
    <property type="match status" value="1"/>
</dbReference>
<dbReference type="Gene3D" id="1.10.510.10">
    <property type="entry name" value="Transferase(Phosphotransferase) domain 1"/>
    <property type="match status" value="1"/>
</dbReference>
<reference evidence="4" key="3">
    <citation type="submission" date="2022-06" db="UniProtKB">
        <authorList>
            <consortium name="EnsemblPlants"/>
        </authorList>
    </citation>
    <scope>IDENTIFICATION</scope>
</reference>
<accession>A0A8R7QYC1</accession>
<dbReference type="GO" id="GO:0004674">
    <property type="term" value="F:protein serine/threonine kinase activity"/>
    <property type="evidence" value="ECO:0007669"/>
    <property type="project" value="TreeGrafter"/>
</dbReference>
<evidence type="ECO:0000259" key="3">
    <source>
        <dbReference type="PROSITE" id="PS50011"/>
    </source>
</evidence>
<keyword evidence="1" id="KW-0547">Nucleotide-binding</keyword>
<dbReference type="InterPro" id="IPR045274">
    <property type="entry name" value="WAK-like"/>
</dbReference>
<evidence type="ECO:0000256" key="1">
    <source>
        <dbReference type="ARBA" id="ARBA00022741"/>
    </source>
</evidence>
<reference evidence="5" key="1">
    <citation type="journal article" date="2013" name="Nature">
        <title>Draft genome of the wheat A-genome progenitor Triticum urartu.</title>
        <authorList>
            <person name="Ling H.Q."/>
            <person name="Zhao S."/>
            <person name="Liu D."/>
            <person name="Wang J."/>
            <person name="Sun H."/>
            <person name="Zhang C."/>
            <person name="Fan H."/>
            <person name="Li D."/>
            <person name="Dong L."/>
            <person name="Tao Y."/>
            <person name="Gao C."/>
            <person name="Wu H."/>
            <person name="Li Y."/>
            <person name="Cui Y."/>
            <person name="Guo X."/>
            <person name="Zheng S."/>
            <person name="Wang B."/>
            <person name="Yu K."/>
            <person name="Liang Q."/>
            <person name="Yang W."/>
            <person name="Lou X."/>
            <person name="Chen J."/>
            <person name="Feng M."/>
            <person name="Jian J."/>
            <person name="Zhang X."/>
            <person name="Luo G."/>
            <person name="Jiang Y."/>
            <person name="Liu J."/>
            <person name="Wang Z."/>
            <person name="Sha Y."/>
            <person name="Zhang B."/>
            <person name="Wu H."/>
            <person name="Tang D."/>
            <person name="Shen Q."/>
            <person name="Xue P."/>
            <person name="Zou S."/>
            <person name="Wang X."/>
            <person name="Liu X."/>
            <person name="Wang F."/>
            <person name="Yang Y."/>
            <person name="An X."/>
            <person name="Dong Z."/>
            <person name="Zhang K."/>
            <person name="Zhang X."/>
            <person name="Luo M.C."/>
            <person name="Dvorak J."/>
            <person name="Tong Y."/>
            <person name="Wang J."/>
            <person name="Yang H."/>
            <person name="Li Z."/>
            <person name="Wang D."/>
            <person name="Zhang A."/>
            <person name="Wang J."/>
        </authorList>
    </citation>
    <scope>NUCLEOTIDE SEQUENCE</scope>
    <source>
        <strain evidence="5">cv. G1812</strain>
    </source>
</reference>
<dbReference type="InterPro" id="IPR001245">
    <property type="entry name" value="Ser-Thr/Tyr_kinase_cat_dom"/>
</dbReference>
<dbReference type="PROSITE" id="PS50011">
    <property type="entry name" value="PROTEIN_KINASE_DOM"/>
    <property type="match status" value="1"/>
</dbReference>
<feature type="domain" description="Protein kinase" evidence="3">
    <location>
        <begin position="1"/>
        <end position="208"/>
    </location>
</feature>
<dbReference type="InterPro" id="IPR000719">
    <property type="entry name" value="Prot_kinase_dom"/>
</dbReference>
<reference evidence="4" key="2">
    <citation type="submission" date="2018-03" db="EMBL/GenBank/DDBJ databases">
        <title>The Triticum urartu genome reveals the dynamic nature of wheat genome evolution.</title>
        <authorList>
            <person name="Ling H."/>
            <person name="Ma B."/>
            <person name="Shi X."/>
            <person name="Liu H."/>
            <person name="Dong L."/>
            <person name="Sun H."/>
            <person name="Cao Y."/>
            <person name="Gao Q."/>
            <person name="Zheng S."/>
            <person name="Li Y."/>
            <person name="Yu Y."/>
            <person name="Du H."/>
            <person name="Qi M."/>
            <person name="Li Y."/>
            <person name="Yu H."/>
            <person name="Cui Y."/>
            <person name="Wang N."/>
            <person name="Chen C."/>
            <person name="Wu H."/>
            <person name="Zhao Y."/>
            <person name="Zhang J."/>
            <person name="Li Y."/>
            <person name="Zhou W."/>
            <person name="Zhang B."/>
            <person name="Hu W."/>
            <person name="Eijk M."/>
            <person name="Tang J."/>
            <person name="Witsenboer H."/>
            <person name="Zhao S."/>
            <person name="Li Z."/>
            <person name="Zhang A."/>
            <person name="Wang D."/>
            <person name="Liang C."/>
        </authorList>
    </citation>
    <scope>NUCLEOTIDE SEQUENCE [LARGE SCALE GENOMIC DNA]</scope>
    <source>
        <strain evidence="4">cv. G1812</strain>
    </source>
</reference>
<evidence type="ECO:0000313" key="5">
    <source>
        <dbReference type="Proteomes" id="UP000015106"/>
    </source>
</evidence>
<dbReference type="Gramene" id="TuG1812G0700000974.01.T02">
    <property type="protein sequence ID" value="TuG1812G0700000974.01.T02"/>
    <property type="gene ID" value="TuG1812G0700000974.01"/>
</dbReference>
<dbReference type="SUPFAM" id="SSF56112">
    <property type="entry name" value="Protein kinase-like (PK-like)"/>
    <property type="match status" value="1"/>
</dbReference>
<dbReference type="GO" id="GO:0007166">
    <property type="term" value="P:cell surface receptor signaling pathway"/>
    <property type="evidence" value="ECO:0007669"/>
    <property type="project" value="InterPro"/>
</dbReference>
<keyword evidence="5" id="KW-1185">Reference proteome</keyword>
<organism evidence="4 5">
    <name type="scientific">Triticum urartu</name>
    <name type="common">Red wild einkorn</name>
    <name type="synonym">Crithodium urartu</name>
    <dbReference type="NCBI Taxonomy" id="4572"/>
    <lineage>
        <taxon>Eukaryota</taxon>
        <taxon>Viridiplantae</taxon>
        <taxon>Streptophyta</taxon>
        <taxon>Embryophyta</taxon>
        <taxon>Tracheophyta</taxon>
        <taxon>Spermatophyta</taxon>
        <taxon>Magnoliopsida</taxon>
        <taxon>Liliopsida</taxon>
        <taxon>Poales</taxon>
        <taxon>Poaceae</taxon>
        <taxon>BOP clade</taxon>
        <taxon>Pooideae</taxon>
        <taxon>Triticodae</taxon>
        <taxon>Triticeae</taxon>
        <taxon>Triticinae</taxon>
        <taxon>Triticum</taxon>
    </lineage>
</organism>
<name>A0A8R7QYC1_TRIUA</name>
<dbReference type="Pfam" id="PF07714">
    <property type="entry name" value="PK_Tyr_Ser-Thr"/>
    <property type="match status" value="1"/>
</dbReference>
<dbReference type="EnsemblPlants" id="TuG1812G0700000974.01.T02">
    <property type="protein sequence ID" value="TuG1812G0700000974.01.T02"/>
    <property type="gene ID" value="TuG1812G0700000974.01"/>
</dbReference>
<sequence>MLSQINHRNIVKLFGCCLETEVPLLAYEFISNGTLCDYLHKKPLRSIPWKDILRIATEIGKAIAYLHSGVSVPVIHRDIKSTNILLDDALTTKVSDFGASRHIPKDLMGITTAVQGTLRSPKDDGLVAHFIELLGEGKLVEILDQRVMEEGGSQVEELAALAVSCTKLRAEERPTMTLVEMTLEALRGPNEYVRVRDDLPVETHEGSY</sequence>
<dbReference type="AlphaFoldDB" id="A0A8R7QYC1"/>
<evidence type="ECO:0000256" key="2">
    <source>
        <dbReference type="ARBA" id="ARBA00022840"/>
    </source>
</evidence>
<dbReference type="InterPro" id="IPR011009">
    <property type="entry name" value="Kinase-like_dom_sf"/>
</dbReference>
<evidence type="ECO:0000313" key="4">
    <source>
        <dbReference type="EnsemblPlants" id="TuG1812G0700000974.01.T02"/>
    </source>
</evidence>
<protein>
    <recommendedName>
        <fullName evidence="3">Protein kinase domain-containing protein</fullName>
    </recommendedName>
</protein>
<dbReference type="InterPro" id="IPR008271">
    <property type="entry name" value="Ser/Thr_kinase_AS"/>
</dbReference>